<protein>
    <submittedName>
        <fullName evidence="2">Uncharacterized protein</fullName>
    </submittedName>
</protein>
<feature type="transmembrane region" description="Helical" evidence="1">
    <location>
        <begin position="677"/>
        <end position="696"/>
    </location>
</feature>
<dbReference type="Pfam" id="PF04665">
    <property type="entry name" value="Pox_A32"/>
    <property type="match status" value="1"/>
</dbReference>
<accession>A0ABN8LKR1</accession>
<sequence>MPSDTFRMLICGNSGSGKTNLLYHMLIEPLIHYDEIYLYARNLEQEKYQNLIQKMRQLSHKVGYDILNVSNDKVIPVDEMNYEDNQKVVIFDDYVCDKNQRELIDYFIQGRHKNCSVIYLSQSFYKTPKDIRLNCSHYCIYDFPSSRERNMISSELGVSKEKFKAATSKPFSFLYQSNHSFARGIQGAPGVGSSLTADGNYDMLKRKLTNLGDGTDSNDAVTRKQLDSAGVGDITADINLKNSYNMQNSKKRTFNQLKADTKSLVNPATKKYVDLLCRRGLNSHYLEKDGTVAMTGDLNLNSHKIKNLGCPTQDNEAVTKDYVDKLVHHTAVQPSHHNDQFAYLMSSGSQWTDEIDTGTSFFITRIGDLSPSKGNFHNYNHKVIFITINKNSQGGYKYKMGINFYRLTANADYTLCLEILNTDYQLWHKSQITVDKGTSTGLSIGNVSVRKLSHRYLDSKNQPKFMYYYRIIVNFRKLSSGNKFFLHIVNSIPQDGTDLAVYPRQFSGVYMITYGIVGTVSNIDPDKVYDYHTAFDIHPTQVEYNVDINANNKKILNIALDRNSNNSAATVAMVKELIPFTKNILYRKYFEEYYDFSDANIYGINIGSSGDIFEFNHIDKSLSESDVGCLKDFYKHCHKKYWCFKRSYKRYKLLDETLTLTGGGLVVIGTITGGITLNPVILGVINGAGVIVASLAKKKNYKKKIEMSQIAFTTYDKVLVELRSALRGDSFNKQEFIDRMKLIDEMIIDQTPLADRFVKKYSKKFM</sequence>
<evidence type="ECO:0000256" key="1">
    <source>
        <dbReference type="SAM" id="Phobius"/>
    </source>
</evidence>
<keyword evidence="1" id="KW-0472">Membrane</keyword>
<evidence type="ECO:0000313" key="2">
    <source>
        <dbReference type="EMBL" id="CAH3017619.1"/>
    </source>
</evidence>
<organism evidence="2 3">
    <name type="scientific">Porites evermanni</name>
    <dbReference type="NCBI Taxonomy" id="104178"/>
    <lineage>
        <taxon>Eukaryota</taxon>
        <taxon>Metazoa</taxon>
        <taxon>Cnidaria</taxon>
        <taxon>Anthozoa</taxon>
        <taxon>Hexacorallia</taxon>
        <taxon>Scleractinia</taxon>
        <taxon>Fungiina</taxon>
        <taxon>Poritidae</taxon>
        <taxon>Porites</taxon>
    </lineage>
</organism>
<dbReference type="InterPro" id="IPR027417">
    <property type="entry name" value="P-loop_NTPase"/>
</dbReference>
<keyword evidence="3" id="KW-1185">Reference proteome</keyword>
<proteinExistence type="predicted"/>
<dbReference type="Proteomes" id="UP001159427">
    <property type="component" value="Unassembled WGS sequence"/>
</dbReference>
<evidence type="ECO:0000313" key="3">
    <source>
        <dbReference type="Proteomes" id="UP001159427"/>
    </source>
</evidence>
<dbReference type="EMBL" id="CALNXI010000067">
    <property type="protein sequence ID" value="CAH3017619.1"/>
    <property type="molecule type" value="Genomic_DNA"/>
</dbReference>
<name>A0ABN8LKR1_9CNID</name>
<comment type="caution">
    <text evidence="2">The sequence shown here is derived from an EMBL/GenBank/DDBJ whole genome shotgun (WGS) entry which is preliminary data.</text>
</comment>
<keyword evidence="1" id="KW-0812">Transmembrane</keyword>
<reference evidence="2 3" key="1">
    <citation type="submission" date="2022-05" db="EMBL/GenBank/DDBJ databases">
        <authorList>
            <consortium name="Genoscope - CEA"/>
            <person name="William W."/>
        </authorList>
    </citation>
    <scope>NUCLEOTIDE SEQUENCE [LARGE SCALE GENOMIC DNA]</scope>
</reference>
<dbReference type="SUPFAM" id="SSF52540">
    <property type="entry name" value="P-loop containing nucleoside triphosphate hydrolases"/>
    <property type="match status" value="1"/>
</dbReference>
<gene>
    <name evidence="2" type="ORF">PEVE_00038798</name>
</gene>
<dbReference type="InterPro" id="IPR006758">
    <property type="entry name" value="A32L"/>
</dbReference>
<dbReference type="Gene3D" id="3.40.50.300">
    <property type="entry name" value="P-loop containing nucleotide triphosphate hydrolases"/>
    <property type="match status" value="1"/>
</dbReference>
<keyword evidence="1" id="KW-1133">Transmembrane helix</keyword>